<feature type="region of interest" description="Disordered" evidence="1">
    <location>
        <begin position="99"/>
        <end position="146"/>
    </location>
</feature>
<dbReference type="EMBL" id="AM476006">
    <property type="protein sequence ID" value="CAN68454.1"/>
    <property type="molecule type" value="Genomic_DNA"/>
</dbReference>
<accession>A5BYQ7</accession>
<protein>
    <submittedName>
        <fullName evidence="2">Uncharacterized protein</fullName>
    </submittedName>
</protein>
<sequence>MIINKLCGGVEMVCICVYTPDDAPFKDTHCVLDLDHNGKVGAYEWNHLQRVDQFLISSVCYEKKQLSIQNPNLINTFLSCLNSALVFLLSVQPHNAARVQQRGPVPPPGPNPCGKTPVEGPPCKHPPASPARAHATAPAVKATMHK</sequence>
<evidence type="ECO:0000256" key="1">
    <source>
        <dbReference type="SAM" id="MobiDB-lite"/>
    </source>
</evidence>
<organism evidence="2">
    <name type="scientific">Vitis vinifera</name>
    <name type="common">Grape</name>
    <dbReference type="NCBI Taxonomy" id="29760"/>
    <lineage>
        <taxon>Eukaryota</taxon>
        <taxon>Viridiplantae</taxon>
        <taxon>Streptophyta</taxon>
        <taxon>Embryophyta</taxon>
        <taxon>Tracheophyta</taxon>
        <taxon>Spermatophyta</taxon>
        <taxon>Magnoliopsida</taxon>
        <taxon>eudicotyledons</taxon>
        <taxon>Gunneridae</taxon>
        <taxon>Pentapetalae</taxon>
        <taxon>rosids</taxon>
        <taxon>Vitales</taxon>
        <taxon>Vitaceae</taxon>
        <taxon>Viteae</taxon>
        <taxon>Vitis</taxon>
    </lineage>
</organism>
<dbReference type="AlphaFoldDB" id="A5BYQ7"/>
<dbReference type="InterPro" id="IPR018247">
    <property type="entry name" value="EF_Hand_1_Ca_BS"/>
</dbReference>
<proteinExistence type="predicted"/>
<evidence type="ECO:0000313" key="2">
    <source>
        <dbReference type="EMBL" id="CAN68454.1"/>
    </source>
</evidence>
<gene>
    <name evidence="2" type="ORF">VITISV_043522</name>
</gene>
<feature type="compositionally biased region" description="Pro residues" evidence="1">
    <location>
        <begin position="119"/>
        <end position="129"/>
    </location>
</feature>
<reference evidence="2" key="1">
    <citation type="journal article" date="2007" name="PLoS ONE">
        <title>The first genome sequence of an elite grapevine cultivar (Pinot noir Vitis vinifera L.): coping with a highly heterozygous genome.</title>
        <authorList>
            <person name="Velasco R."/>
            <person name="Zharkikh A."/>
            <person name="Troggio M."/>
            <person name="Cartwright D.A."/>
            <person name="Cestaro A."/>
            <person name="Pruss D."/>
            <person name="Pindo M."/>
            <person name="FitzGerald L.M."/>
            <person name="Vezzulli S."/>
            <person name="Reid J."/>
            <person name="Malacarne G."/>
            <person name="Iliev D."/>
            <person name="Coppola G."/>
            <person name="Wardell B."/>
            <person name="Micheletti D."/>
            <person name="Macalma T."/>
            <person name="Facci M."/>
            <person name="Mitchell J.T."/>
            <person name="Perazzolli M."/>
            <person name="Eldredge G."/>
            <person name="Gatto P."/>
            <person name="Oyzerski R."/>
            <person name="Moretto M."/>
            <person name="Gutin N."/>
            <person name="Stefanini M."/>
            <person name="Chen Y."/>
            <person name="Segala C."/>
            <person name="Davenport C."/>
            <person name="Dematte L."/>
            <person name="Mraz A."/>
            <person name="Battilana J."/>
            <person name="Stormo K."/>
            <person name="Costa F."/>
            <person name="Tao Q."/>
            <person name="Si-Ammour A."/>
            <person name="Harkins T."/>
            <person name="Lackey A."/>
            <person name="Perbost C."/>
            <person name="Taillon B."/>
            <person name="Stella A."/>
            <person name="Solovyev V."/>
            <person name="Fawcett J.A."/>
            <person name="Sterck L."/>
            <person name="Vandepoele K."/>
            <person name="Grando S.M."/>
            <person name="Toppo S."/>
            <person name="Moser C."/>
            <person name="Lanchbury J."/>
            <person name="Bogden R."/>
            <person name="Skolnick M."/>
            <person name="Sgaramella V."/>
            <person name="Bhatnagar S.K."/>
            <person name="Fontana P."/>
            <person name="Gutin A."/>
            <person name="Van de Peer Y."/>
            <person name="Salamini F."/>
            <person name="Viola R."/>
        </authorList>
    </citation>
    <scope>NUCLEOTIDE SEQUENCE</scope>
</reference>
<dbReference type="PROSITE" id="PS00018">
    <property type="entry name" value="EF_HAND_1"/>
    <property type="match status" value="1"/>
</dbReference>
<feature type="compositionally biased region" description="Low complexity" evidence="1">
    <location>
        <begin position="130"/>
        <end position="146"/>
    </location>
</feature>
<name>A5BYQ7_VITVI</name>